<evidence type="ECO:0000256" key="1">
    <source>
        <dbReference type="ARBA" id="ARBA00004141"/>
    </source>
</evidence>
<keyword evidence="6 8" id="KW-0472">Membrane</keyword>
<dbReference type="AlphaFoldDB" id="A0A9Q8LCV8"/>
<feature type="transmembrane region" description="Helical" evidence="8">
    <location>
        <begin position="54"/>
        <end position="74"/>
    </location>
</feature>
<reference evidence="10" key="1">
    <citation type="submission" date="2021-12" db="EMBL/GenBank/DDBJ databases">
        <authorList>
            <person name="Zaccaron A."/>
            <person name="Stergiopoulos I."/>
        </authorList>
    </citation>
    <scope>NUCLEOTIDE SEQUENCE</scope>
    <source>
        <strain evidence="10">Race5_Kim</strain>
    </source>
</reference>
<feature type="transmembrane region" description="Helical" evidence="8">
    <location>
        <begin position="18"/>
        <end position="33"/>
    </location>
</feature>
<evidence type="ECO:0000313" key="10">
    <source>
        <dbReference type="EMBL" id="UJO14889.1"/>
    </source>
</evidence>
<comment type="similarity">
    <text evidence="2">Belongs to the PC-esterase family. CASD1 subfamily.</text>
</comment>
<proteinExistence type="inferred from homology"/>
<feature type="domain" description="Cas1p 10 TM acyl transferase" evidence="9">
    <location>
        <begin position="10"/>
        <end position="196"/>
    </location>
</feature>
<accession>A0A9Q8LCV8</accession>
<dbReference type="GO" id="GO:0005794">
    <property type="term" value="C:Golgi apparatus"/>
    <property type="evidence" value="ECO:0007669"/>
    <property type="project" value="UniProtKB-ARBA"/>
</dbReference>
<evidence type="ECO:0000256" key="3">
    <source>
        <dbReference type="ARBA" id="ARBA00022679"/>
    </source>
</evidence>
<keyword evidence="11" id="KW-1185">Reference proteome</keyword>
<keyword evidence="7" id="KW-0325">Glycoprotein</keyword>
<evidence type="ECO:0000256" key="7">
    <source>
        <dbReference type="ARBA" id="ARBA00023180"/>
    </source>
</evidence>
<organism evidence="10 11">
    <name type="scientific">Passalora fulva</name>
    <name type="common">Tomato leaf mold</name>
    <name type="synonym">Cladosporium fulvum</name>
    <dbReference type="NCBI Taxonomy" id="5499"/>
    <lineage>
        <taxon>Eukaryota</taxon>
        <taxon>Fungi</taxon>
        <taxon>Dikarya</taxon>
        <taxon>Ascomycota</taxon>
        <taxon>Pezizomycotina</taxon>
        <taxon>Dothideomycetes</taxon>
        <taxon>Dothideomycetidae</taxon>
        <taxon>Mycosphaerellales</taxon>
        <taxon>Mycosphaerellaceae</taxon>
        <taxon>Fulvia</taxon>
    </lineage>
</organism>
<dbReference type="Proteomes" id="UP000756132">
    <property type="component" value="Chromosome 3"/>
</dbReference>
<dbReference type="GO" id="GO:0016020">
    <property type="term" value="C:membrane"/>
    <property type="evidence" value="ECO:0007669"/>
    <property type="project" value="UniProtKB-SubCell"/>
</dbReference>
<reference evidence="10" key="2">
    <citation type="journal article" date="2022" name="Microb. Genom.">
        <title>A chromosome-scale genome assembly of the tomato pathogen Cladosporium fulvum reveals a compartmentalized genome architecture and the presence of a dispensable chromosome.</title>
        <authorList>
            <person name="Zaccaron A.Z."/>
            <person name="Chen L.H."/>
            <person name="Samaras A."/>
            <person name="Stergiopoulos I."/>
        </authorList>
    </citation>
    <scope>NUCLEOTIDE SEQUENCE</scope>
    <source>
        <strain evidence="10">Race5_Kim</strain>
    </source>
</reference>
<dbReference type="PANTHER" id="PTHR13533:SF1">
    <property type="entry name" value="N-ACETYLNEURAMINATE 9-O-ACETYLTRANSFERASE"/>
    <property type="match status" value="1"/>
</dbReference>
<dbReference type="EMBL" id="CP090165">
    <property type="protein sequence ID" value="UJO14889.1"/>
    <property type="molecule type" value="Genomic_DNA"/>
</dbReference>
<evidence type="ECO:0000256" key="6">
    <source>
        <dbReference type="ARBA" id="ARBA00023136"/>
    </source>
</evidence>
<dbReference type="GO" id="GO:0016740">
    <property type="term" value="F:transferase activity"/>
    <property type="evidence" value="ECO:0007669"/>
    <property type="project" value="UniProtKB-KW"/>
</dbReference>
<name>A0A9Q8LCV8_PASFU</name>
<dbReference type="GeneID" id="71987961"/>
<comment type="subcellular location">
    <subcellularLocation>
        <location evidence="1">Membrane</location>
        <topology evidence="1">Multi-pass membrane protein</topology>
    </subcellularLocation>
</comment>
<gene>
    <name evidence="10" type="ORF">CLAFUR5_08083</name>
</gene>
<dbReference type="Pfam" id="PF07779">
    <property type="entry name" value="Cas1_AcylT"/>
    <property type="match status" value="1"/>
</dbReference>
<dbReference type="GO" id="GO:0005975">
    <property type="term" value="P:carbohydrate metabolic process"/>
    <property type="evidence" value="ECO:0007669"/>
    <property type="project" value="UniProtKB-ARBA"/>
</dbReference>
<dbReference type="InterPro" id="IPR012419">
    <property type="entry name" value="Cas1_AcylTrans_dom"/>
</dbReference>
<keyword evidence="5 8" id="KW-1133">Transmembrane helix</keyword>
<evidence type="ECO:0000256" key="2">
    <source>
        <dbReference type="ARBA" id="ARBA00010666"/>
    </source>
</evidence>
<evidence type="ECO:0000313" key="11">
    <source>
        <dbReference type="Proteomes" id="UP000756132"/>
    </source>
</evidence>
<dbReference type="RefSeq" id="XP_047759255.1">
    <property type="nucleotide sequence ID" value="XM_047907231.1"/>
</dbReference>
<keyword evidence="3" id="KW-0808">Transferase</keyword>
<evidence type="ECO:0000256" key="4">
    <source>
        <dbReference type="ARBA" id="ARBA00022692"/>
    </source>
</evidence>
<dbReference type="KEGG" id="ffu:CLAFUR5_08083"/>
<dbReference type="PANTHER" id="PTHR13533">
    <property type="entry name" value="N-ACETYLNEURAMINATE 9-O-ACETYLTRANSFERASE"/>
    <property type="match status" value="1"/>
</dbReference>
<evidence type="ECO:0000256" key="5">
    <source>
        <dbReference type="ARBA" id="ARBA00022989"/>
    </source>
</evidence>
<evidence type="ECO:0000259" key="9">
    <source>
        <dbReference type="Pfam" id="PF07779"/>
    </source>
</evidence>
<evidence type="ECO:0000256" key="8">
    <source>
        <dbReference type="SAM" id="Phobius"/>
    </source>
</evidence>
<protein>
    <submittedName>
        <fullName evidence="10">O-acetyltransferase CAS1</fullName>
    </submittedName>
</protein>
<dbReference type="OrthoDB" id="1932925at2759"/>
<keyword evidence="4 8" id="KW-0812">Transmembrane</keyword>
<sequence length="268" mass="30611">MSFDAGEFFHHRVDQDQYIVYVGMLVAMLYVWIKDILSSDKQQDSLSRTLRKAFPALQYLVIAASILAFGYYFYWTNTALKSTAAFSKLQPYLTITPILTFIILRNAHPLLRNWHSAAFAWLGRYSGEMYVMQNHLWLAVDQESVLRTGFFHGDDTVWGDRWRDLVLITPLYLIACSIVGDATGVIANWFIEDHESTEATGDTKPVAEVEMGLLAGEVMEEDGALSTEEVANRPSVLQREKAAVWPARVRDRGTRVLFVMWLLKILYT</sequence>